<evidence type="ECO:0000313" key="6">
    <source>
        <dbReference type="EMBL" id="RJE27607.1"/>
    </source>
</evidence>
<evidence type="ECO:0000313" key="7">
    <source>
        <dbReference type="Proteomes" id="UP000266188"/>
    </source>
</evidence>
<feature type="domain" description="CENP-V/GFA" evidence="5">
    <location>
        <begin position="1"/>
        <end position="140"/>
    </location>
</feature>
<dbReference type="PANTHER" id="PTHR33337:SF3">
    <property type="entry name" value="CENP-V_GFA DOMAIN-CONTAINING PROTEIN"/>
    <property type="match status" value="1"/>
</dbReference>
<dbReference type="Proteomes" id="UP000266188">
    <property type="component" value="Unassembled WGS sequence"/>
</dbReference>
<dbReference type="AlphaFoldDB" id="A0A3A3A1Z8"/>
<comment type="similarity">
    <text evidence="1">Belongs to the Gfa family.</text>
</comment>
<dbReference type="SUPFAM" id="SSF51316">
    <property type="entry name" value="Mss4-like"/>
    <property type="match status" value="1"/>
</dbReference>
<dbReference type="PROSITE" id="PS51891">
    <property type="entry name" value="CENP_V_GFA"/>
    <property type="match status" value="1"/>
</dbReference>
<comment type="caution">
    <text evidence="6">The sequence shown here is derived from an EMBL/GenBank/DDBJ whole genome shotgun (WGS) entry which is preliminary data.</text>
</comment>
<keyword evidence="2" id="KW-0479">Metal-binding</keyword>
<sequence>MNARCQCKAITFQTPLPQPLQLYICHCTECRHQSSSAFGISAFFPYFEIPDPSGLIGCYTRPTLKGHQLECLFCKNCGARLLHRRKQYVPAPGERPPEGAVVRVRGGCLEGLTKEMLDKAVHLWCKEAVVGIPAGAISWEEEPVE</sequence>
<name>A0A3A3A1Z8_9EURO</name>
<dbReference type="Pfam" id="PF04828">
    <property type="entry name" value="GFA"/>
    <property type="match status" value="1"/>
</dbReference>
<evidence type="ECO:0000256" key="2">
    <source>
        <dbReference type="ARBA" id="ARBA00022723"/>
    </source>
</evidence>
<dbReference type="InterPro" id="IPR011057">
    <property type="entry name" value="Mss4-like_sf"/>
</dbReference>
<dbReference type="InterPro" id="IPR006913">
    <property type="entry name" value="CENP-V/GFA"/>
</dbReference>
<evidence type="ECO:0000256" key="3">
    <source>
        <dbReference type="ARBA" id="ARBA00022833"/>
    </source>
</evidence>
<dbReference type="Gene3D" id="2.170.150.70">
    <property type="match status" value="1"/>
</dbReference>
<dbReference type="EMBL" id="MVGC01000001">
    <property type="protein sequence ID" value="RJE27607.1"/>
    <property type="molecule type" value="Genomic_DNA"/>
</dbReference>
<gene>
    <name evidence="6" type="ORF">PHISCL_00032</name>
</gene>
<dbReference type="OrthoDB" id="5290969at2759"/>
<evidence type="ECO:0000256" key="4">
    <source>
        <dbReference type="ARBA" id="ARBA00023239"/>
    </source>
</evidence>
<keyword evidence="7" id="KW-1185">Reference proteome</keyword>
<evidence type="ECO:0000256" key="1">
    <source>
        <dbReference type="ARBA" id="ARBA00005495"/>
    </source>
</evidence>
<protein>
    <submittedName>
        <fullName evidence="6">Glutathione-dependent formaldehyde-activating enzyme</fullName>
    </submittedName>
</protein>
<dbReference type="GO" id="GO:0046872">
    <property type="term" value="F:metal ion binding"/>
    <property type="evidence" value="ECO:0007669"/>
    <property type="project" value="UniProtKB-KW"/>
</dbReference>
<dbReference type="PANTHER" id="PTHR33337">
    <property type="entry name" value="GFA DOMAIN-CONTAINING PROTEIN"/>
    <property type="match status" value="1"/>
</dbReference>
<reference evidence="7" key="1">
    <citation type="submission" date="2017-02" db="EMBL/GenBank/DDBJ databases">
        <authorList>
            <person name="Tafer H."/>
            <person name="Lopandic K."/>
        </authorList>
    </citation>
    <scope>NUCLEOTIDE SEQUENCE [LARGE SCALE GENOMIC DNA]</scope>
    <source>
        <strain evidence="7">CBS 366.77</strain>
    </source>
</reference>
<keyword evidence="4" id="KW-0456">Lyase</keyword>
<organism evidence="6 7">
    <name type="scientific">Aspergillus sclerotialis</name>
    <dbReference type="NCBI Taxonomy" id="2070753"/>
    <lineage>
        <taxon>Eukaryota</taxon>
        <taxon>Fungi</taxon>
        <taxon>Dikarya</taxon>
        <taxon>Ascomycota</taxon>
        <taxon>Pezizomycotina</taxon>
        <taxon>Eurotiomycetes</taxon>
        <taxon>Eurotiomycetidae</taxon>
        <taxon>Eurotiales</taxon>
        <taxon>Aspergillaceae</taxon>
        <taxon>Aspergillus</taxon>
        <taxon>Aspergillus subgen. Polypaecilum</taxon>
    </lineage>
</organism>
<proteinExistence type="inferred from homology"/>
<keyword evidence="3" id="KW-0862">Zinc</keyword>
<evidence type="ECO:0000259" key="5">
    <source>
        <dbReference type="PROSITE" id="PS51891"/>
    </source>
</evidence>
<dbReference type="GO" id="GO:0016846">
    <property type="term" value="F:carbon-sulfur lyase activity"/>
    <property type="evidence" value="ECO:0007669"/>
    <property type="project" value="InterPro"/>
</dbReference>
<accession>A0A3A3A1Z8</accession>